<accession>A0A067TG61</accession>
<gene>
    <name evidence="2" type="ORF">GALMADRAFT_135504</name>
</gene>
<sequence>MRLPAGIYMIRNRATGYFIIPNDGSSGGVTVDTTTAIGEVPANARISVQKDANDLYTFKSDSNLSIGVSPNKDDLGDYYLEWQEGDYKWAVRSAGPAQWNIKLPNDPLYAIDDRIPPSQAFVPTSMISTTDLVPVGSAGKKTKATKNAHTDIVTESDNQIKINISISVPYAGGYSITAPGGSTNVPVGPQTDSVPPPASLPTAVPASNEVPAPGPDSTVPVPTVPVDSTAPLLLDANLVLKANGGAPSCARWEFINAG</sequence>
<dbReference type="AlphaFoldDB" id="A0A067TG61"/>
<evidence type="ECO:0000256" key="1">
    <source>
        <dbReference type="SAM" id="MobiDB-lite"/>
    </source>
</evidence>
<dbReference type="Proteomes" id="UP000027222">
    <property type="component" value="Unassembled WGS sequence"/>
</dbReference>
<organism evidence="2 3">
    <name type="scientific">Galerina marginata (strain CBS 339.88)</name>
    <dbReference type="NCBI Taxonomy" id="685588"/>
    <lineage>
        <taxon>Eukaryota</taxon>
        <taxon>Fungi</taxon>
        <taxon>Dikarya</taxon>
        <taxon>Basidiomycota</taxon>
        <taxon>Agaricomycotina</taxon>
        <taxon>Agaricomycetes</taxon>
        <taxon>Agaricomycetidae</taxon>
        <taxon>Agaricales</taxon>
        <taxon>Agaricineae</taxon>
        <taxon>Strophariaceae</taxon>
        <taxon>Galerina</taxon>
    </lineage>
</organism>
<proteinExistence type="predicted"/>
<dbReference type="HOGENOM" id="CLU_1077868_0_0_1"/>
<dbReference type="OrthoDB" id="3100491at2759"/>
<reference evidence="3" key="1">
    <citation type="journal article" date="2014" name="Proc. Natl. Acad. Sci. U.S.A.">
        <title>Extensive sampling of basidiomycete genomes demonstrates inadequacy of the white-rot/brown-rot paradigm for wood decay fungi.</title>
        <authorList>
            <person name="Riley R."/>
            <person name="Salamov A.A."/>
            <person name="Brown D.W."/>
            <person name="Nagy L.G."/>
            <person name="Floudas D."/>
            <person name="Held B.W."/>
            <person name="Levasseur A."/>
            <person name="Lombard V."/>
            <person name="Morin E."/>
            <person name="Otillar R."/>
            <person name="Lindquist E.A."/>
            <person name="Sun H."/>
            <person name="LaButti K.M."/>
            <person name="Schmutz J."/>
            <person name="Jabbour D."/>
            <person name="Luo H."/>
            <person name="Baker S.E."/>
            <person name="Pisabarro A.G."/>
            <person name="Walton J.D."/>
            <person name="Blanchette R.A."/>
            <person name="Henrissat B."/>
            <person name="Martin F."/>
            <person name="Cullen D."/>
            <person name="Hibbett D.S."/>
            <person name="Grigoriev I.V."/>
        </authorList>
    </citation>
    <scope>NUCLEOTIDE SEQUENCE [LARGE SCALE GENOMIC DNA]</scope>
    <source>
        <strain evidence="3">CBS 339.88</strain>
    </source>
</reference>
<name>A0A067TG61_GALM3</name>
<feature type="compositionally biased region" description="Polar residues" evidence="1">
    <location>
        <begin position="182"/>
        <end position="193"/>
    </location>
</feature>
<keyword evidence="3" id="KW-1185">Reference proteome</keyword>
<protein>
    <submittedName>
        <fullName evidence="2">Uncharacterized protein</fullName>
    </submittedName>
</protein>
<feature type="region of interest" description="Disordered" evidence="1">
    <location>
        <begin position="182"/>
        <end position="217"/>
    </location>
</feature>
<evidence type="ECO:0000313" key="3">
    <source>
        <dbReference type="Proteomes" id="UP000027222"/>
    </source>
</evidence>
<evidence type="ECO:0000313" key="2">
    <source>
        <dbReference type="EMBL" id="KDR82141.1"/>
    </source>
</evidence>
<dbReference type="EMBL" id="KL142370">
    <property type="protein sequence ID" value="KDR82141.1"/>
    <property type="molecule type" value="Genomic_DNA"/>
</dbReference>